<dbReference type="GO" id="GO:0016887">
    <property type="term" value="F:ATP hydrolysis activity"/>
    <property type="evidence" value="ECO:0007669"/>
    <property type="project" value="InterPro"/>
</dbReference>
<evidence type="ECO:0000259" key="1">
    <source>
        <dbReference type="Pfam" id="PF00004"/>
    </source>
</evidence>
<dbReference type="VEuPathDB" id="FungiDB:I7I50_07751"/>
<dbReference type="Pfam" id="PF00004">
    <property type="entry name" value="AAA"/>
    <property type="match status" value="1"/>
</dbReference>
<sequence length="144" mass="15644">MSSNVNGVVPLCLSYNDTKFSHFCLTACVTTDHSDRFRAIGIVRGFLNERAQGWYARCGIPYRKGFLLYGPPGTGKSSFSLSVAGRFGLDIYVLNLSSINNSRLSSLFAQLPPHCVILLEDINASTAQTEGSGTMKNSTRVDIA</sequence>
<keyword evidence="3" id="KW-1185">Reference proteome</keyword>
<dbReference type="InParanoid" id="C0NVT6"/>
<dbReference type="InterPro" id="IPR050747">
    <property type="entry name" value="Mitochondrial_chaperone_BCS1"/>
</dbReference>
<dbReference type="PANTHER" id="PTHR23070">
    <property type="entry name" value="BCS1 AAA-TYPE ATPASE"/>
    <property type="match status" value="1"/>
</dbReference>
<dbReference type="AlphaFoldDB" id="C0NVT6"/>
<dbReference type="InterPro" id="IPR027417">
    <property type="entry name" value="P-loop_NTPase"/>
</dbReference>
<dbReference type="GO" id="GO:0005524">
    <property type="term" value="F:ATP binding"/>
    <property type="evidence" value="ECO:0007669"/>
    <property type="project" value="InterPro"/>
</dbReference>
<proteinExistence type="predicted"/>
<dbReference type="InterPro" id="IPR003959">
    <property type="entry name" value="ATPase_AAA_core"/>
</dbReference>
<dbReference type="HOGENOM" id="CLU_1795910_0_0_1"/>
<reference evidence="2" key="1">
    <citation type="submission" date="2009-02" db="EMBL/GenBank/DDBJ databases">
        <title>The Genome Sequence of Ajellomyces capsulatus strain G186AR.</title>
        <authorList>
            <consortium name="The Broad Institute Genome Sequencing Platform"/>
            <person name="Champion M."/>
            <person name="Cuomo C."/>
            <person name="Ma L.-J."/>
            <person name="Henn M.R."/>
            <person name="Sil A."/>
            <person name="Goldman B."/>
            <person name="Young S.K."/>
            <person name="Kodira C.D."/>
            <person name="Zeng Q."/>
            <person name="Koehrsen M."/>
            <person name="Alvarado L."/>
            <person name="Berlin A."/>
            <person name="Borenstein D."/>
            <person name="Chen Z."/>
            <person name="Engels R."/>
            <person name="Freedman E."/>
            <person name="Gellesch M."/>
            <person name="Goldberg J."/>
            <person name="Griggs A."/>
            <person name="Gujja S."/>
            <person name="Heiman D."/>
            <person name="Hepburn T."/>
            <person name="Howarth C."/>
            <person name="Jen D."/>
            <person name="Larson L."/>
            <person name="Lewis B."/>
            <person name="Mehta T."/>
            <person name="Park D."/>
            <person name="Pearson M."/>
            <person name="Roberts A."/>
            <person name="Saif S."/>
            <person name="Shea T."/>
            <person name="Shenoy N."/>
            <person name="Sisk P."/>
            <person name="Stolte C."/>
            <person name="Sykes S."/>
            <person name="Walk T."/>
            <person name="White J."/>
            <person name="Yandava C."/>
            <person name="Klein B."/>
            <person name="McEwen J.G."/>
            <person name="Puccia R."/>
            <person name="Goldman G.H."/>
            <person name="Felipe M.S."/>
            <person name="Nino-Vega G."/>
            <person name="San-Blas G."/>
            <person name="Taylor J."/>
            <person name="Mendoza L."/>
            <person name="Galagan J."/>
            <person name="Nusbaum C."/>
            <person name="Birren B."/>
        </authorList>
    </citation>
    <scope>NUCLEOTIDE SEQUENCE</scope>
    <source>
        <strain evidence="2">G186AR</strain>
    </source>
</reference>
<evidence type="ECO:0000313" key="2">
    <source>
        <dbReference type="EMBL" id="EEH04625.1"/>
    </source>
</evidence>
<dbReference type="Gene3D" id="3.40.50.300">
    <property type="entry name" value="P-loop containing nucleotide triphosphate hydrolases"/>
    <property type="match status" value="1"/>
</dbReference>
<accession>C0NVT6</accession>
<dbReference type="STRING" id="447093.C0NVT6"/>
<dbReference type="EMBL" id="GG663373">
    <property type="protein sequence ID" value="EEH04625.1"/>
    <property type="molecule type" value="Genomic_DNA"/>
</dbReference>
<organism evidence="2 3">
    <name type="scientific">Ajellomyces capsulatus (strain G186AR / H82 / ATCC MYA-2454 / RMSCC 2432)</name>
    <name type="common">Darling's disease fungus</name>
    <name type="synonym">Histoplasma capsulatum</name>
    <dbReference type="NCBI Taxonomy" id="447093"/>
    <lineage>
        <taxon>Eukaryota</taxon>
        <taxon>Fungi</taxon>
        <taxon>Dikarya</taxon>
        <taxon>Ascomycota</taxon>
        <taxon>Pezizomycotina</taxon>
        <taxon>Eurotiomycetes</taxon>
        <taxon>Eurotiomycetidae</taxon>
        <taxon>Onygenales</taxon>
        <taxon>Ajellomycetaceae</taxon>
        <taxon>Histoplasma</taxon>
    </lineage>
</organism>
<dbReference type="Proteomes" id="UP000001631">
    <property type="component" value="Unassembled WGS sequence"/>
</dbReference>
<protein>
    <recommendedName>
        <fullName evidence="1">ATPase AAA-type core domain-containing protein</fullName>
    </recommendedName>
</protein>
<dbReference type="SUPFAM" id="SSF52540">
    <property type="entry name" value="P-loop containing nucleoside triphosphate hydrolases"/>
    <property type="match status" value="1"/>
</dbReference>
<name>C0NVT6_AJECG</name>
<gene>
    <name evidence="2" type="ORF">HCBG_07266</name>
</gene>
<dbReference type="RefSeq" id="XP_045285106.1">
    <property type="nucleotide sequence ID" value="XM_045434315.1"/>
</dbReference>
<feature type="domain" description="ATPase AAA-type core" evidence="1">
    <location>
        <begin position="67"/>
        <end position="133"/>
    </location>
</feature>
<dbReference type="GeneID" id="69040282"/>
<evidence type="ECO:0000313" key="3">
    <source>
        <dbReference type="Proteomes" id="UP000001631"/>
    </source>
</evidence>